<dbReference type="AlphaFoldDB" id="A0A922EH56"/>
<evidence type="ECO:0000256" key="1">
    <source>
        <dbReference type="ARBA" id="ARBA00004162"/>
    </source>
</evidence>
<keyword evidence="7" id="KW-0723">Serine/threonine-protein kinase</keyword>
<dbReference type="GO" id="GO:0005524">
    <property type="term" value="F:ATP binding"/>
    <property type="evidence" value="ECO:0007669"/>
    <property type="project" value="UniProtKB-UniRule"/>
</dbReference>
<comment type="similarity">
    <text evidence="4">Belongs to the RLP family.</text>
</comment>
<evidence type="ECO:0000256" key="19">
    <source>
        <dbReference type="ARBA" id="ARBA00023170"/>
    </source>
</evidence>
<keyword evidence="10" id="KW-0808">Transferase</keyword>
<dbReference type="Gene3D" id="3.80.10.10">
    <property type="entry name" value="Ribonuclease Inhibitor"/>
    <property type="match status" value="3"/>
</dbReference>
<keyword evidence="15" id="KW-0418">Kinase</keyword>
<sequence>MMRPRPKTLLLLFLLFLHGLSMVVALGGDYEILIRVKNDQLDDPNDSLKDWVSNSDRNPCKWTGVTCDSWNRSVISIDLSGLGISGGFPFDFCRIRTLQNLSLSDNNFNGSLLSEHISVCSRLYLLNLCNNYFVGELPELSSFTVLEVLDLSYNNFTGNIPASFGGLQSLKVLTLTMNLLTGSIPPFLGNLSELTRLELASNPFKPDALPPEIGNLTKLENLYLLGSNLIGHIPESIGKLFSLKNLDLSSNSLSGEIPTGIGGLKSVEQIELYENQLSGGLPESIANLSALLRLDVSENKLSGKLPDKIAAMPLNSLNLNDNFFEGEVPEVLASNPNLQQLKLFNNSFSGKLPDNLGNYSDLEDFDVSTNNFIGQLPKYLCFRKKLRNLIAFKNRFSGSLPESYGECNSLTYVRIANNELSGKVPDGFWSLPLEFLEMHNNRLEGSVLGSISRARRLTQIFIFDNKFEGKIPAEICEMQELIAIDVSKNRFSGDVPTCITGLKKLQKLRMQENQFSGEIPGSVGSWSDMVELNLSRNRFSGKIPAALGNLPMLMYLDLACNSLCGEIPVELTKLKLTEFNVSDNKLQGEIPIGFNNELYLDSLLGNPDLCSSNLKPLPPCSKPRRAASYFAVILTICALLLVGFLLWFFKAKYQALGGKSNRRWKIISFQRTVLSEEDVIPCLKEENVIGMGGSGRVYKVKLKPGITVAVKRLWAGTALNPESEAVFRSEIETLGRIRHGNILKLLFGCSGESFRILVYEYMENGSLGDVLHGEKGGTLLDWPRRYSIAVGAAQGLAYLHHDCVPAIVHRDVKSNNILLDDKWKPRLADFGMAKTLQRELGQEEHPGSMSRVAGSYGYIAPEYAYTMKVTEKSDVYSYGVVLLELITGKRPNDSSFGDDKDIVKWVLELALSSSDGGSGEAISDGCSGVLDQLIDTRMDSCSCDYEEIKKVLKVALLCISELPNKRPSMRKVVELLKVKNTPAGPN</sequence>
<dbReference type="PROSITE" id="PS00107">
    <property type="entry name" value="PROTEIN_KINASE_ATP"/>
    <property type="match status" value="1"/>
</dbReference>
<dbReference type="GO" id="GO:0051707">
    <property type="term" value="P:response to other organism"/>
    <property type="evidence" value="ECO:0007669"/>
    <property type="project" value="UniProtKB-ARBA"/>
</dbReference>
<evidence type="ECO:0000256" key="12">
    <source>
        <dbReference type="ARBA" id="ARBA00022729"/>
    </source>
</evidence>
<dbReference type="FunFam" id="3.80.10.10:FF:000233">
    <property type="entry name" value="Leucine-rich repeat receptor-like protein kinase TDR"/>
    <property type="match status" value="1"/>
</dbReference>
<evidence type="ECO:0000256" key="23">
    <source>
        <dbReference type="PROSITE-ProRule" id="PRU10141"/>
    </source>
</evidence>
<dbReference type="PROSITE" id="PS00108">
    <property type="entry name" value="PROTEIN_KINASE_ST"/>
    <property type="match status" value="1"/>
</dbReference>
<name>A0A922EH56_CARIL</name>
<comment type="subcellular location">
    <subcellularLocation>
        <location evidence="1">Cell membrane</location>
        <topology evidence="1">Single-pass membrane protein</topology>
    </subcellularLocation>
    <subcellularLocation>
        <location evidence="2">Membrane</location>
        <topology evidence="2">Single-pass type I membrane protein</topology>
    </subcellularLocation>
</comment>
<keyword evidence="11 24" id="KW-0812">Transmembrane</keyword>
<dbReference type="GO" id="GO:0004674">
    <property type="term" value="F:protein serine/threonine kinase activity"/>
    <property type="evidence" value="ECO:0007669"/>
    <property type="project" value="UniProtKB-KW"/>
</dbReference>
<dbReference type="Pfam" id="PF00069">
    <property type="entry name" value="Pkinase"/>
    <property type="match status" value="1"/>
</dbReference>
<evidence type="ECO:0000256" key="16">
    <source>
        <dbReference type="ARBA" id="ARBA00022840"/>
    </source>
</evidence>
<keyword evidence="13" id="KW-0677">Repeat</keyword>
<comment type="caution">
    <text evidence="27">The sequence shown here is derived from an EMBL/GenBank/DDBJ whole genome shotgun (WGS) entry which is preliminary data.</text>
</comment>
<evidence type="ECO:0000313" key="27">
    <source>
        <dbReference type="EMBL" id="KAG6702552.1"/>
    </source>
</evidence>
<dbReference type="InterPro" id="IPR013210">
    <property type="entry name" value="LRR_N_plant-typ"/>
</dbReference>
<evidence type="ECO:0000256" key="3">
    <source>
        <dbReference type="ARBA" id="ARBA00008684"/>
    </source>
</evidence>
<dbReference type="OrthoDB" id="2021138at2759"/>
<dbReference type="Proteomes" id="UP000811246">
    <property type="component" value="Chromosome 7"/>
</dbReference>
<feature type="signal peptide" evidence="25">
    <location>
        <begin position="1"/>
        <end position="25"/>
    </location>
</feature>
<evidence type="ECO:0000259" key="26">
    <source>
        <dbReference type="PROSITE" id="PS50011"/>
    </source>
</evidence>
<dbReference type="SUPFAM" id="SSF52058">
    <property type="entry name" value="L domain-like"/>
    <property type="match status" value="2"/>
</dbReference>
<evidence type="ECO:0000256" key="20">
    <source>
        <dbReference type="ARBA" id="ARBA00023180"/>
    </source>
</evidence>
<evidence type="ECO:0000256" key="18">
    <source>
        <dbReference type="ARBA" id="ARBA00023136"/>
    </source>
</evidence>
<evidence type="ECO:0000256" key="2">
    <source>
        <dbReference type="ARBA" id="ARBA00004479"/>
    </source>
</evidence>
<dbReference type="InterPro" id="IPR001611">
    <property type="entry name" value="Leu-rich_rpt"/>
</dbReference>
<evidence type="ECO:0000256" key="10">
    <source>
        <dbReference type="ARBA" id="ARBA00022679"/>
    </source>
</evidence>
<evidence type="ECO:0000256" key="7">
    <source>
        <dbReference type="ARBA" id="ARBA00022527"/>
    </source>
</evidence>
<feature type="binding site" evidence="23">
    <location>
        <position position="711"/>
    </location>
    <ligand>
        <name>ATP</name>
        <dbReference type="ChEBI" id="CHEBI:30616"/>
    </ligand>
</feature>
<dbReference type="EMBL" id="CM031831">
    <property type="protein sequence ID" value="KAG6702552.1"/>
    <property type="molecule type" value="Genomic_DNA"/>
</dbReference>
<evidence type="ECO:0000256" key="5">
    <source>
        <dbReference type="ARBA" id="ARBA00012513"/>
    </source>
</evidence>
<dbReference type="InterPro" id="IPR017441">
    <property type="entry name" value="Protein_kinase_ATP_BS"/>
</dbReference>
<dbReference type="GO" id="GO:0006952">
    <property type="term" value="P:defense response"/>
    <property type="evidence" value="ECO:0007669"/>
    <property type="project" value="UniProtKB-ARBA"/>
</dbReference>
<dbReference type="Pfam" id="PF08263">
    <property type="entry name" value="LRRNT_2"/>
    <property type="match status" value="1"/>
</dbReference>
<dbReference type="FunFam" id="3.80.10.10:FF:000275">
    <property type="entry name" value="Leucine-rich repeat receptor-like protein kinase"/>
    <property type="match status" value="1"/>
</dbReference>
<keyword evidence="19" id="KW-0675">Receptor</keyword>
<keyword evidence="6" id="KW-1003">Cell membrane</keyword>
<keyword evidence="14 23" id="KW-0547">Nucleotide-binding</keyword>
<protein>
    <recommendedName>
        <fullName evidence="5">non-specific serine/threonine protein kinase</fullName>
        <ecNumber evidence="5">2.7.11.1</ecNumber>
    </recommendedName>
</protein>
<dbReference type="PANTHER" id="PTHR48053">
    <property type="entry name" value="LEUCINE RICH REPEAT FAMILY PROTEIN, EXPRESSED"/>
    <property type="match status" value="1"/>
</dbReference>
<dbReference type="InterPro" id="IPR032675">
    <property type="entry name" value="LRR_dom_sf"/>
</dbReference>
<evidence type="ECO:0000256" key="15">
    <source>
        <dbReference type="ARBA" id="ARBA00022777"/>
    </source>
</evidence>
<dbReference type="PROSITE" id="PS50011">
    <property type="entry name" value="PROTEIN_KINASE_DOM"/>
    <property type="match status" value="1"/>
</dbReference>
<dbReference type="InterPro" id="IPR011009">
    <property type="entry name" value="Kinase-like_dom_sf"/>
</dbReference>
<dbReference type="EC" id="2.7.11.1" evidence="5"/>
<dbReference type="InterPro" id="IPR051716">
    <property type="entry name" value="Plant_RL_S/T_kinase"/>
</dbReference>
<dbReference type="InterPro" id="IPR003591">
    <property type="entry name" value="Leu-rich_rpt_typical-subtyp"/>
</dbReference>
<evidence type="ECO:0000256" key="4">
    <source>
        <dbReference type="ARBA" id="ARBA00009592"/>
    </source>
</evidence>
<evidence type="ECO:0000256" key="6">
    <source>
        <dbReference type="ARBA" id="ARBA00022475"/>
    </source>
</evidence>
<accession>A0A922EH56</accession>
<comment type="similarity">
    <text evidence="3">Belongs to the protein kinase superfamily. Ser/Thr protein kinase family.</text>
</comment>
<dbReference type="FunFam" id="1.10.510.10:FF:000417">
    <property type="entry name" value="Leucine-rich repeat receptor-like protein kinase"/>
    <property type="match status" value="1"/>
</dbReference>
<evidence type="ECO:0000256" key="9">
    <source>
        <dbReference type="ARBA" id="ARBA00022614"/>
    </source>
</evidence>
<dbReference type="PANTHER" id="PTHR48053:SF159">
    <property type="entry name" value="PROTEIN KINASE DOMAIN-CONTAINING PROTEIN"/>
    <property type="match status" value="1"/>
</dbReference>
<evidence type="ECO:0000256" key="24">
    <source>
        <dbReference type="SAM" id="Phobius"/>
    </source>
</evidence>
<dbReference type="SUPFAM" id="SSF56112">
    <property type="entry name" value="Protein kinase-like (PK-like)"/>
    <property type="match status" value="1"/>
</dbReference>
<keyword evidence="16 23" id="KW-0067">ATP-binding</keyword>
<evidence type="ECO:0000313" key="28">
    <source>
        <dbReference type="Proteomes" id="UP000811246"/>
    </source>
</evidence>
<dbReference type="GO" id="GO:0005886">
    <property type="term" value="C:plasma membrane"/>
    <property type="evidence" value="ECO:0007669"/>
    <property type="project" value="UniProtKB-SubCell"/>
</dbReference>
<proteinExistence type="inferred from homology"/>
<evidence type="ECO:0000256" key="14">
    <source>
        <dbReference type="ARBA" id="ARBA00022741"/>
    </source>
</evidence>
<evidence type="ECO:0000256" key="11">
    <source>
        <dbReference type="ARBA" id="ARBA00022692"/>
    </source>
</evidence>
<feature type="domain" description="Protein kinase" evidence="26">
    <location>
        <begin position="683"/>
        <end position="978"/>
    </location>
</feature>
<dbReference type="Pfam" id="PF00560">
    <property type="entry name" value="LRR_1"/>
    <property type="match status" value="5"/>
</dbReference>
<keyword evidence="18 24" id="KW-0472">Membrane</keyword>
<evidence type="ECO:0000256" key="8">
    <source>
        <dbReference type="ARBA" id="ARBA00022553"/>
    </source>
</evidence>
<keyword evidence="17 24" id="KW-1133">Transmembrane helix</keyword>
<dbReference type="GO" id="GO:0009791">
    <property type="term" value="P:post-embryonic development"/>
    <property type="evidence" value="ECO:0007669"/>
    <property type="project" value="UniProtKB-ARBA"/>
</dbReference>
<keyword evidence="20" id="KW-0325">Glycoprotein</keyword>
<dbReference type="FunFam" id="3.80.10.10:FF:000453">
    <property type="entry name" value="Leucine-rich receptor-like protein kinase family protein"/>
    <property type="match status" value="1"/>
</dbReference>
<comment type="catalytic activity">
    <reaction evidence="22">
        <text>L-seryl-[protein] + ATP = O-phospho-L-seryl-[protein] + ADP + H(+)</text>
        <dbReference type="Rhea" id="RHEA:17989"/>
        <dbReference type="Rhea" id="RHEA-COMP:9863"/>
        <dbReference type="Rhea" id="RHEA-COMP:11604"/>
        <dbReference type="ChEBI" id="CHEBI:15378"/>
        <dbReference type="ChEBI" id="CHEBI:29999"/>
        <dbReference type="ChEBI" id="CHEBI:30616"/>
        <dbReference type="ChEBI" id="CHEBI:83421"/>
        <dbReference type="ChEBI" id="CHEBI:456216"/>
        <dbReference type="EC" id="2.7.11.1"/>
    </reaction>
</comment>
<evidence type="ECO:0000256" key="25">
    <source>
        <dbReference type="SAM" id="SignalP"/>
    </source>
</evidence>
<evidence type="ECO:0000256" key="21">
    <source>
        <dbReference type="ARBA" id="ARBA00047899"/>
    </source>
</evidence>
<feature type="chain" id="PRO_5038034970" description="non-specific serine/threonine protein kinase" evidence="25">
    <location>
        <begin position="26"/>
        <end position="986"/>
    </location>
</feature>
<dbReference type="Gene3D" id="1.10.510.10">
    <property type="entry name" value="Transferase(Phosphotransferase) domain 1"/>
    <property type="match status" value="1"/>
</dbReference>
<evidence type="ECO:0000256" key="22">
    <source>
        <dbReference type="ARBA" id="ARBA00048679"/>
    </source>
</evidence>
<feature type="transmembrane region" description="Helical" evidence="24">
    <location>
        <begin position="626"/>
        <end position="649"/>
    </location>
</feature>
<gene>
    <name evidence="27" type="ORF">I3842_07G040100</name>
</gene>
<dbReference type="SMART" id="SM00369">
    <property type="entry name" value="LRR_TYP"/>
    <property type="match status" value="6"/>
</dbReference>
<dbReference type="InterPro" id="IPR000719">
    <property type="entry name" value="Prot_kinase_dom"/>
</dbReference>
<evidence type="ECO:0000256" key="13">
    <source>
        <dbReference type="ARBA" id="ARBA00022737"/>
    </source>
</evidence>
<evidence type="ECO:0000256" key="17">
    <source>
        <dbReference type="ARBA" id="ARBA00022989"/>
    </source>
</evidence>
<organism evidence="27 28">
    <name type="scientific">Carya illinoinensis</name>
    <name type="common">Pecan</name>
    <dbReference type="NCBI Taxonomy" id="32201"/>
    <lineage>
        <taxon>Eukaryota</taxon>
        <taxon>Viridiplantae</taxon>
        <taxon>Streptophyta</taxon>
        <taxon>Embryophyta</taxon>
        <taxon>Tracheophyta</taxon>
        <taxon>Spermatophyta</taxon>
        <taxon>Magnoliopsida</taxon>
        <taxon>eudicotyledons</taxon>
        <taxon>Gunneridae</taxon>
        <taxon>Pentapetalae</taxon>
        <taxon>rosids</taxon>
        <taxon>fabids</taxon>
        <taxon>Fagales</taxon>
        <taxon>Juglandaceae</taxon>
        <taxon>Carya</taxon>
    </lineage>
</organism>
<keyword evidence="8" id="KW-0597">Phosphoprotein</keyword>
<dbReference type="SMART" id="SM00220">
    <property type="entry name" value="S_TKc"/>
    <property type="match status" value="1"/>
</dbReference>
<dbReference type="Pfam" id="PF13855">
    <property type="entry name" value="LRR_8"/>
    <property type="match status" value="1"/>
</dbReference>
<keyword evidence="9" id="KW-0433">Leucine-rich repeat</keyword>
<keyword evidence="12 25" id="KW-0732">Signal</keyword>
<dbReference type="Gene3D" id="3.30.200.20">
    <property type="entry name" value="Phosphorylase Kinase, domain 1"/>
    <property type="match status" value="1"/>
</dbReference>
<dbReference type="InterPro" id="IPR008271">
    <property type="entry name" value="Ser/Thr_kinase_AS"/>
</dbReference>
<comment type="catalytic activity">
    <reaction evidence="21">
        <text>L-threonyl-[protein] + ATP = O-phospho-L-threonyl-[protein] + ADP + H(+)</text>
        <dbReference type="Rhea" id="RHEA:46608"/>
        <dbReference type="Rhea" id="RHEA-COMP:11060"/>
        <dbReference type="Rhea" id="RHEA-COMP:11605"/>
        <dbReference type="ChEBI" id="CHEBI:15378"/>
        <dbReference type="ChEBI" id="CHEBI:30013"/>
        <dbReference type="ChEBI" id="CHEBI:30616"/>
        <dbReference type="ChEBI" id="CHEBI:61977"/>
        <dbReference type="ChEBI" id="CHEBI:456216"/>
        <dbReference type="EC" id="2.7.11.1"/>
    </reaction>
</comment>
<reference evidence="27" key="1">
    <citation type="submission" date="2021-01" db="EMBL/GenBank/DDBJ databases">
        <authorList>
            <person name="Lovell J.T."/>
            <person name="Bentley N."/>
            <person name="Bhattarai G."/>
            <person name="Jenkins J.W."/>
            <person name="Sreedasyam A."/>
            <person name="Alarcon Y."/>
            <person name="Bock C."/>
            <person name="Boston L."/>
            <person name="Carlson J."/>
            <person name="Cervantes K."/>
            <person name="Clermont K."/>
            <person name="Krom N."/>
            <person name="Kubenka K."/>
            <person name="Mamidi S."/>
            <person name="Mattison C."/>
            <person name="Monteros M."/>
            <person name="Pisani C."/>
            <person name="Plott C."/>
            <person name="Rajasekar S."/>
            <person name="Rhein H.S."/>
            <person name="Rohla C."/>
            <person name="Song M."/>
            <person name="Hilaire R.S."/>
            <person name="Shu S."/>
            <person name="Wells L."/>
            <person name="Wang X."/>
            <person name="Webber J."/>
            <person name="Heerema R.J."/>
            <person name="Klein P."/>
            <person name="Conner P."/>
            <person name="Grauke L."/>
            <person name="Grimwood J."/>
            <person name="Schmutz J."/>
            <person name="Randall J.J."/>
        </authorList>
    </citation>
    <scope>NUCLEOTIDE SEQUENCE</scope>
    <source>
        <tissue evidence="27">Leaf</tissue>
    </source>
</reference>